<keyword evidence="10" id="KW-1185">Reference proteome</keyword>
<dbReference type="GO" id="GO:0006351">
    <property type="term" value="P:DNA-templated transcription"/>
    <property type="evidence" value="ECO:0007669"/>
    <property type="project" value="InterPro"/>
</dbReference>
<dbReference type="Pfam" id="PF04082">
    <property type="entry name" value="Fungal_trans"/>
    <property type="match status" value="1"/>
</dbReference>
<evidence type="ECO:0000256" key="6">
    <source>
        <dbReference type="ARBA" id="ARBA00023242"/>
    </source>
</evidence>
<organism evidence="9 10">
    <name type="scientific">Talaromyces proteolyticus</name>
    <dbReference type="NCBI Taxonomy" id="1131652"/>
    <lineage>
        <taxon>Eukaryota</taxon>
        <taxon>Fungi</taxon>
        <taxon>Dikarya</taxon>
        <taxon>Ascomycota</taxon>
        <taxon>Pezizomycotina</taxon>
        <taxon>Eurotiomycetes</taxon>
        <taxon>Eurotiomycetidae</taxon>
        <taxon>Eurotiales</taxon>
        <taxon>Trichocomaceae</taxon>
        <taxon>Talaromyces</taxon>
        <taxon>Talaromyces sect. Bacilispori</taxon>
    </lineage>
</organism>
<keyword evidence="2" id="KW-0479">Metal-binding</keyword>
<dbReference type="PROSITE" id="PS50048">
    <property type="entry name" value="ZN2_CY6_FUNGAL_2"/>
    <property type="match status" value="1"/>
</dbReference>
<evidence type="ECO:0000313" key="9">
    <source>
        <dbReference type="EMBL" id="KAH8692070.1"/>
    </source>
</evidence>
<evidence type="ECO:0000256" key="2">
    <source>
        <dbReference type="ARBA" id="ARBA00022723"/>
    </source>
</evidence>
<dbReference type="GeneID" id="70247344"/>
<dbReference type="AlphaFoldDB" id="A0AAD4KHU1"/>
<name>A0AAD4KHU1_9EURO</name>
<dbReference type="PANTHER" id="PTHR31001">
    <property type="entry name" value="UNCHARACTERIZED TRANSCRIPTIONAL REGULATORY PROTEIN"/>
    <property type="match status" value="1"/>
</dbReference>
<feature type="compositionally biased region" description="Polar residues" evidence="7">
    <location>
        <begin position="94"/>
        <end position="110"/>
    </location>
</feature>
<dbReference type="Gene3D" id="4.10.240.10">
    <property type="entry name" value="Zn(2)-C6 fungal-type DNA-binding domain"/>
    <property type="match status" value="1"/>
</dbReference>
<accession>A0AAD4KHU1</accession>
<dbReference type="GO" id="GO:0000981">
    <property type="term" value="F:DNA-binding transcription factor activity, RNA polymerase II-specific"/>
    <property type="evidence" value="ECO:0007669"/>
    <property type="project" value="InterPro"/>
</dbReference>
<evidence type="ECO:0000313" key="10">
    <source>
        <dbReference type="Proteomes" id="UP001201262"/>
    </source>
</evidence>
<keyword evidence="4" id="KW-0238">DNA-binding</keyword>
<dbReference type="RefSeq" id="XP_046068067.1">
    <property type="nucleotide sequence ID" value="XM_046217057.1"/>
</dbReference>
<dbReference type="GO" id="GO:0003677">
    <property type="term" value="F:DNA binding"/>
    <property type="evidence" value="ECO:0007669"/>
    <property type="project" value="UniProtKB-KW"/>
</dbReference>
<evidence type="ECO:0000256" key="7">
    <source>
        <dbReference type="SAM" id="MobiDB-lite"/>
    </source>
</evidence>
<dbReference type="Proteomes" id="UP001201262">
    <property type="component" value="Unassembled WGS sequence"/>
</dbReference>
<dbReference type="Pfam" id="PF00172">
    <property type="entry name" value="Zn_clus"/>
    <property type="match status" value="1"/>
</dbReference>
<evidence type="ECO:0000256" key="4">
    <source>
        <dbReference type="ARBA" id="ARBA00023125"/>
    </source>
</evidence>
<keyword evidence="3" id="KW-0805">Transcription regulation</keyword>
<feature type="region of interest" description="Disordered" evidence="7">
    <location>
        <begin position="93"/>
        <end position="116"/>
    </location>
</feature>
<evidence type="ECO:0000256" key="3">
    <source>
        <dbReference type="ARBA" id="ARBA00023015"/>
    </source>
</evidence>
<dbReference type="CDD" id="cd00067">
    <property type="entry name" value="GAL4"/>
    <property type="match status" value="1"/>
</dbReference>
<dbReference type="InterPro" id="IPR007219">
    <property type="entry name" value="XnlR_reg_dom"/>
</dbReference>
<comment type="caution">
    <text evidence="9">The sequence shown here is derived from an EMBL/GenBank/DDBJ whole genome shotgun (WGS) entry which is preliminary data.</text>
</comment>
<comment type="subcellular location">
    <subcellularLocation>
        <location evidence="1">Nucleus</location>
    </subcellularLocation>
</comment>
<evidence type="ECO:0000256" key="5">
    <source>
        <dbReference type="ARBA" id="ARBA00023163"/>
    </source>
</evidence>
<dbReference type="SMART" id="SM00906">
    <property type="entry name" value="Fungal_trans"/>
    <property type="match status" value="1"/>
</dbReference>
<dbReference type="InterPro" id="IPR036864">
    <property type="entry name" value="Zn2-C6_fun-type_DNA-bd_sf"/>
</dbReference>
<sequence>MTVTRGHSCALCQQRKIRCDQQKPCANCVKAKVDCIVVPLQPIRKRVRRPQERDLLRRIQKYEAYMSQHGLDFHSILDDEYDSDIFSLEHALENTKTSPDENSQNITSQGEDSRKPSKWFPYCEEYRTTHAMLHDSSEDELDRPTIHHSFDIMFENTDSFPFVVGGFPARITDAHPTAIQTFQLWQVYLNNVNPLLKISHIPTLQPLIVEACSNISKISKPLEVLMFGIYLISVNSLSDEEIRSGFGEEKTILLAKYNQAMQQALINAGFMKSTELMVLQAYLLYLFTLARYVDPRSLHCLIGIAVRIATRLGLHRDGAKFGLPPFEVEQRRRLWWQIVTLDKRIAEITGSTTTALSSTGIDCRLPLRVNDMALHPNTKQSPSPDSEATEMIFSLTRFEITIASSANGIGLRPAITNKFQQMYSSTSSSTHASTPRSSHAVCDGVDKYCAYMESMYVQKCDSDIAIQSFTLMMTRMSLCNFRLIEFMLRGNLSTNLDGHERDKLLLCAIQILEYDNVIHTNENLRGFLWYMHFHMPMMGYLFVVNELLQRTTGDLCERAWKALLSNHSHRGLKRNLRSPMHIDFGNRLIRAWDAYKEAQRQLGTDVQTPELVTLLRQKYSEETRKDETAPEKRTEDSAAKDGMMCDNKSIFAHSIGDLNLDCGAVHDQLDWTQLTEFGVLEGFGGAAGLSFSDEFYDHTGGM</sequence>
<keyword evidence="6" id="KW-0539">Nucleus</keyword>
<dbReference type="InterPro" id="IPR050613">
    <property type="entry name" value="Sec_Metabolite_Reg"/>
</dbReference>
<dbReference type="SMART" id="SM00066">
    <property type="entry name" value="GAL4"/>
    <property type="match status" value="1"/>
</dbReference>
<keyword evidence="5" id="KW-0804">Transcription</keyword>
<protein>
    <submittedName>
        <fullName evidence="9">Fungal-specific transcription factor domain-containing protein</fullName>
    </submittedName>
</protein>
<proteinExistence type="predicted"/>
<dbReference type="SUPFAM" id="SSF57701">
    <property type="entry name" value="Zn2/Cys6 DNA-binding domain"/>
    <property type="match status" value="1"/>
</dbReference>
<dbReference type="CDD" id="cd12148">
    <property type="entry name" value="fungal_TF_MHR"/>
    <property type="match status" value="1"/>
</dbReference>
<dbReference type="GO" id="GO:0005634">
    <property type="term" value="C:nucleus"/>
    <property type="evidence" value="ECO:0007669"/>
    <property type="project" value="UniProtKB-SubCell"/>
</dbReference>
<dbReference type="GO" id="GO:0008270">
    <property type="term" value="F:zinc ion binding"/>
    <property type="evidence" value="ECO:0007669"/>
    <property type="project" value="InterPro"/>
</dbReference>
<dbReference type="PANTHER" id="PTHR31001:SF45">
    <property type="entry name" value="ZN(II)2CYS6 TRANSCRIPTION FACTOR (EUROFUNG)"/>
    <property type="match status" value="1"/>
</dbReference>
<evidence type="ECO:0000259" key="8">
    <source>
        <dbReference type="PROSITE" id="PS50048"/>
    </source>
</evidence>
<feature type="domain" description="Zn(2)-C6 fungal-type" evidence="8">
    <location>
        <begin position="8"/>
        <end position="37"/>
    </location>
</feature>
<reference evidence="9" key="1">
    <citation type="submission" date="2021-12" db="EMBL/GenBank/DDBJ databases">
        <title>Convergent genome expansion in fungi linked to evolution of root-endophyte symbiosis.</title>
        <authorList>
            <consortium name="DOE Joint Genome Institute"/>
            <person name="Ke Y.-H."/>
            <person name="Bonito G."/>
            <person name="Liao H.-L."/>
            <person name="Looney B."/>
            <person name="Rojas-Flechas A."/>
            <person name="Nash J."/>
            <person name="Hameed K."/>
            <person name="Schadt C."/>
            <person name="Martin F."/>
            <person name="Crous P.W."/>
            <person name="Miettinen O."/>
            <person name="Magnuson J.K."/>
            <person name="Labbe J."/>
            <person name="Jacobson D."/>
            <person name="Doktycz M.J."/>
            <person name="Veneault-Fourrey C."/>
            <person name="Kuo A."/>
            <person name="Mondo S."/>
            <person name="Calhoun S."/>
            <person name="Riley R."/>
            <person name="Ohm R."/>
            <person name="LaButti K."/>
            <person name="Andreopoulos B."/>
            <person name="Pangilinan J."/>
            <person name="Nolan M."/>
            <person name="Tritt A."/>
            <person name="Clum A."/>
            <person name="Lipzen A."/>
            <person name="Daum C."/>
            <person name="Barry K."/>
            <person name="Grigoriev I.V."/>
            <person name="Vilgalys R."/>
        </authorList>
    </citation>
    <scope>NUCLEOTIDE SEQUENCE</scope>
    <source>
        <strain evidence="9">PMI_201</strain>
    </source>
</reference>
<evidence type="ECO:0000256" key="1">
    <source>
        <dbReference type="ARBA" id="ARBA00004123"/>
    </source>
</evidence>
<dbReference type="InterPro" id="IPR001138">
    <property type="entry name" value="Zn2Cys6_DnaBD"/>
</dbReference>
<gene>
    <name evidence="9" type="ORF">BGW36DRAFT_386899</name>
</gene>
<dbReference type="EMBL" id="JAJTJA010000011">
    <property type="protein sequence ID" value="KAH8692070.1"/>
    <property type="molecule type" value="Genomic_DNA"/>
</dbReference>